<dbReference type="GO" id="GO:0005524">
    <property type="term" value="F:ATP binding"/>
    <property type="evidence" value="ECO:0007669"/>
    <property type="project" value="UniProtKB-UniRule"/>
</dbReference>
<feature type="binding site" evidence="12">
    <location>
        <position position="532"/>
    </location>
    <ligand>
        <name>Zn(2+)</name>
        <dbReference type="ChEBI" id="CHEBI:29105"/>
        <label>1</label>
    </ligand>
</feature>
<dbReference type="RefSeq" id="WP_245813387.1">
    <property type="nucleotide sequence ID" value="NZ_FZNT01000001.1"/>
</dbReference>
<dbReference type="EMBL" id="FZNT01000001">
    <property type="protein sequence ID" value="SNR31749.1"/>
    <property type="molecule type" value="Genomic_DNA"/>
</dbReference>
<reference evidence="15 16" key="1">
    <citation type="submission" date="2017-06" db="EMBL/GenBank/DDBJ databases">
        <authorList>
            <person name="Kim H.J."/>
            <person name="Triplett B.A."/>
        </authorList>
    </citation>
    <scope>NUCLEOTIDE SEQUENCE [LARGE SCALE GENOMIC DNA]</scope>
    <source>
        <strain evidence="15 16">DSM 29150</strain>
    </source>
</reference>
<evidence type="ECO:0000256" key="1">
    <source>
        <dbReference type="ARBA" id="ARBA00022515"/>
    </source>
</evidence>
<dbReference type="GO" id="GO:0006270">
    <property type="term" value="P:DNA replication initiation"/>
    <property type="evidence" value="ECO:0007669"/>
    <property type="project" value="TreeGrafter"/>
</dbReference>
<feature type="domain" description="Helicase C-terminal" evidence="14">
    <location>
        <begin position="545"/>
        <end position="721"/>
    </location>
</feature>
<dbReference type="InterPro" id="IPR011545">
    <property type="entry name" value="DEAD/DEAH_box_helicase_dom"/>
</dbReference>
<evidence type="ECO:0000313" key="16">
    <source>
        <dbReference type="Proteomes" id="UP000198384"/>
    </source>
</evidence>
<dbReference type="HAMAP" id="MF_00983">
    <property type="entry name" value="PriA"/>
    <property type="match status" value="1"/>
</dbReference>
<keyword evidence="7 12" id="KW-0862">Zinc</keyword>
<dbReference type="Pfam" id="PF17764">
    <property type="entry name" value="PriA_3primeBD"/>
    <property type="match status" value="1"/>
</dbReference>
<dbReference type="GO" id="GO:0008270">
    <property type="term" value="F:zinc ion binding"/>
    <property type="evidence" value="ECO:0007669"/>
    <property type="project" value="UniProtKB-UniRule"/>
</dbReference>
<feature type="binding site" evidence="12">
    <location>
        <position position="572"/>
    </location>
    <ligand>
        <name>Zn(2+)</name>
        <dbReference type="ChEBI" id="CHEBI:29105"/>
        <label>1</label>
    </ligand>
</feature>
<dbReference type="GO" id="GO:1990077">
    <property type="term" value="C:primosome complex"/>
    <property type="evidence" value="ECO:0007669"/>
    <property type="project" value="UniProtKB-UniRule"/>
</dbReference>
<dbReference type="CDD" id="cd17929">
    <property type="entry name" value="DEXHc_priA"/>
    <property type="match status" value="1"/>
</dbReference>
<keyword evidence="6 12" id="KW-0347">Helicase</keyword>
<organism evidence="15 16">
    <name type="scientific">Lutibacter agarilyticus</name>
    <dbReference type="NCBI Taxonomy" id="1109740"/>
    <lineage>
        <taxon>Bacteria</taxon>
        <taxon>Pseudomonadati</taxon>
        <taxon>Bacteroidota</taxon>
        <taxon>Flavobacteriia</taxon>
        <taxon>Flavobacteriales</taxon>
        <taxon>Flavobacteriaceae</taxon>
        <taxon>Lutibacter</taxon>
    </lineage>
</organism>
<dbReference type="NCBIfam" id="TIGR00595">
    <property type="entry name" value="priA"/>
    <property type="match status" value="1"/>
</dbReference>
<dbReference type="InterPro" id="IPR027417">
    <property type="entry name" value="P-loop_NTPase"/>
</dbReference>
<dbReference type="PANTHER" id="PTHR30580">
    <property type="entry name" value="PRIMOSOMAL PROTEIN N"/>
    <property type="match status" value="1"/>
</dbReference>
<evidence type="ECO:0000256" key="5">
    <source>
        <dbReference type="ARBA" id="ARBA00022801"/>
    </source>
</evidence>
<comment type="catalytic activity">
    <reaction evidence="12">
        <text>Couples ATP hydrolysis with the unwinding of duplex DNA by translocating in the 3'-5' direction.</text>
        <dbReference type="EC" id="5.6.2.4"/>
    </reaction>
</comment>
<evidence type="ECO:0000256" key="7">
    <source>
        <dbReference type="ARBA" id="ARBA00022833"/>
    </source>
</evidence>
<dbReference type="InterPro" id="IPR041236">
    <property type="entry name" value="PriA_C"/>
</dbReference>
<dbReference type="InterPro" id="IPR005259">
    <property type="entry name" value="PriA"/>
</dbReference>
<comment type="subunit">
    <text evidence="12">Component of the replication restart primosome.</text>
</comment>
<keyword evidence="4 12" id="KW-0547">Nucleotide-binding</keyword>
<dbReference type="Pfam" id="PF00270">
    <property type="entry name" value="DEAD"/>
    <property type="match status" value="1"/>
</dbReference>
<dbReference type="InterPro" id="IPR042115">
    <property type="entry name" value="PriA_3primeBD_sf"/>
</dbReference>
<accession>A0A238VDY8</accession>
<dbReference type="GO" id="GO:0043138">
    <property type="term" value="F:3'-5' DNA helicase activity"/>
    <property type="evidence" value="ECO:0007669"/>
    <property type="project" value="UniProtKB-EC"/>
</dbReference>
<dbReference type="GO" id="GO:0016887">
    <property type="term" value="F:ATP hydrolysis activity"/>
    <property type="evidence" value="ECO:0007669"/>
    <property type="project" value="RHEA"/>
</dbReference>
<dbReference type="Gene3D" id="3.40.1440.60">
    <property type="entry name" value="PriA, 3(prime) DNA-binding domain"/>
    <property type="match status" value="1"/>
</dbReference>
<dbReference type="Pfam" id="PF18074">
    <property type="entry name" value="PriA_C"/>
    <property type="match status" value="1"/>
</dbReference>
<feature type="binding site" evidence="12">
    <location>
        <position position="559"/>
    </location>
    <ligand>
        <name>Zn(2+)</name>
        <dbReference type="ChEBI" id="CHEBI:29105"/>
        <label>2</label>
    </ligand>
</feature>
<keyword evidence="3 12" id="KW-0479">Metal-binding</keyword>
<dbReference type="SUPFAM" id="SSF52540">
    <property type="entry name" value="P-loop containing nucleoside triphosphate hydrolases"/>
    <property type="match status" value="1"/>
</dbReference>
<dbReference type="InterPro" id="IPR040498">
    <property type="entry name" value="PriA_CRR"/>
</dbReference>
<comment type="similarity">
    <text evidence="12">Belongs to the helicase family. PriA subfamily.</text>
</comment>
<keyword evidence="8 12" id="KW-0067">ATP-binding</keyword>
<proteinExistence type="inferred from homology"/>
<dbReference type="AlphaFoldDB" id="A0A238VDY8"/>
<dbReference type="Gene3D" id="3.40.50.300">
    <property type="entry name" value="P-loop containing nucleotide triphosphate hydrolases"/>
    <property type="match status" value="2"/>
</dbReference>
<dbReference type="GO" id="GO:0006269">
    <property type="term" value="P:DNA replication, synthesis of primer"/>
    <property type="evidence" value="ECO:0007669"/>
    <property type="project" value="UniProtKB-KW"/>
</dbReference>
<evidence type="ECO:0000259" key="14">
    <source>
        <dbReference type="PROSITE" id="PS51194"/>
    </source>
</evidence>
<dbReference type="InterPro" id="IPR041222">
    <property type="entry name" value="PriA_3primeBD"/>
</dbReference>
<keyword evidence="2 12" id="KW-0235">DNA replication</keyword>
<dbReference type="SMART" id="SM00490">
    <property type="entry name" value="HELICc"/>
    <property type="match status" value="1"/>
</dbReference>
<keyword evidence="10 12" id="KW-0413">Isomerase</keyword>
<comment type="function">
    <text evidence="12">Initiates the restart of stalled replication forks, which reloads the replicative helicase on sites other than the origin of replication. Recognizes and binds to abandoned replication forks and remodels them to uncover a helicase loading site. Promotes assembly of the primosome at these replication forks.</text>
</comment>
<gene>
    <name evidence="12" type="primary">priA</name>
    <name evidence="15" type="ORF">SAMN06265371_101180</name>
</gene>
<evidence type="ECO:0000256" key="3">
    <source>
        <dbReference type="ARBA" id="ARBA00022723"/>
    </source>
</evidence>
<evidence type="ECO:0000313" key="15">
    <source>
        <dbReference type="EMBL" id="SNR31749.1"/>
    </source>
</evidence>
<evidence type="ECO:0000256" key="2">
    <source>
        <dbReference type="ARBA" id="ARBA00022705"/>
    </source>
</evidence>
<dbReference type="InterPro" id="IPR001650">
    <property type="entry name" value="Helicase_C-like"/>
</dbReference>
<dbReference type="InterPro" id="IPR014001">
    <property type="entry name" value="Helicase_ATP-bd"/>
</dbReference>
<comment type="cofactor">
    <cofactor evidence="12">
        <name>Zn(2+)</name>
        <dbReference type="ChEBI" id="CHEBI:29105"/>
    </cofactor>
    <text evidence="12">Binds 2 zinc ions per subunit.</text>
</comment>
<comment type="catalytic activity">
    <reaction evidence="11 12">
        <text>ATP + H2O = ADP + phosphate + H(+)</text>
        <dbReference type="Rhea" id="RHEA:13065"/>
        <dbReference type="ChEBI" id="CHEBI:15377"/>
        <dbReference type="ChEBI" id="CHEBI:15378"/>
        <dbReference type="ChEBI" id="CHEBI:30616"/>
        <dbReference type="ChEBI" id="CHEBI:43474"/>
        <dbReference type="ChEBI" id="CHEBI:456216"/>
        <dbReference type="EC" id="5.6.2.4"/>
    </reaction>
</comment>
<dbReference type="FunFam" id="3.40.1440.60:FF:000001">
    <property type="entry name" value="Primosomal protein N"/>
    <property type="match status" value="1"/>
</dbReference>
<dbReference type="Proteomes" id="UP000198384">
    <property type="component" value="Unassembled WGS sequence"/>
</dbReference>
<dbReference type="GO" id="GO:0003677">
    <property type="term" value="F:DNA binding"/>
    <property type="evidence" value="ECO:0007669"/>
    <property type="project" value="UniProtKB-UniRule"/>
</dbReference>
<dbReference type="SMART" id="SM00487">
    <property type="entry name" value="DEXDc"/>
    <property type="match status" value="1"/>
</dbReference>
<feature type="binding site" evidence="12">
    <location>
        <position position="544"/>
    </location>
    <ligand>
        <name>Zn(2+)</name>
        <dbReference type="ChEBI" id="CHEBI:29105"/>
        <label>2</label>
    </ligand>
</feature>
<protein>
    <recommendedName>
        <fullName evidence="12">Replication restart protein PriA</fullName>
    </recommendedName>
    <alternativeName>
        <fullName evidence="12">ATP-dependent DNA helicase PriA</fullName>
        <ecNumber evidence="12">5.6.2.4</ecNumber>
    </alternativeName>
    <alternativeName>
        <fullName evidence="12">DNA 3'-5' helicase PriA</fullName>
    </alternativeName>
</protein>
<dbReference type="PROSITE" id="PS51192">
    <property type="entry name" value="HELICASE_ATP_BIND_1"/>
    <property type="match status" value="1"/>
</dbReference>
<evidence type="ECO:0000256" key="4">
    <source>
        <dbReference type="ARBA" id="ARBA00022741"/>
    </source>
</evidence>
<dbReference type="Pfam" id="PF18319">
    <property type="entry name" value="Zn_ribbon_PriA"/>
    <property type="match status" value="1"/>
</dbReference>
<dbReference type="PROSITE" id="PS51194">
    <property type="entry name" value="HELICASE_CTER"/>
    <property type="match status" value="1"/>
</dbReference>
<keyword evidence="16" id="KW-1185">Reference proteome</keyword>
<evidence type="ECO:0000256" key="9">
    <source>
        <dbReference type="ARBA" id="ARBA00023125"/>
    </source>
</evidence>
<dbReference type="GO" id="GO:0006310">
    <property type="term" value="P:DNA recombination"/>
    <property type="evidence" value="ECO:0007669"/>
    <property type="project" value="InterPro"/>
</dbReference>
<dbReference type="Pfam" id="PF00271">
    <property type="entry name" value="Helicase_C"/>
    <property type="match status" value="1"/>
</dbReference>
<sequence>MYILIIVTIFNAIHYINVILPIPLQKEFTYKITAAEADFLQKGMRVAVEFGKSKVYTALVHEIHEIAPEGYEAKEIHQILDETPIVNELQLQHWAWIAKYYMCSLGDVFRAALPSAFLLESETEISLISDFKGENELSDNEFLIVEALQHQARLSIHQIMEIVGKKNVFPIIKELLNKEVISIKEQIYEQYKPKLVKYIQLTSTWNTPEKLPELLELVNRAKKQREAVLTYFQLQASKKPIKVTQLQEASNTSAAVIKSLVDKDIFEYYFIQKDRIEFNGKTSEIKTLSEHQQIAYNEITTSFETKSTVLLKGVTSSGKTEIYVKLIKELLESGKQVLYLLPEIALTTQLIERLQHYFGAYLSVFHSKYSMNERVEVWNNVLQNKQKAQLIIGARSSLFLPFSNLSFVIVDEEHEPSFKQYDPAPRYHARDAAIVLANLHKAKVLLGSATPSIESFYNAQQGKYGFVELNRRFGNVLLPEIELVDIKEKHRKKRMKGHFSDRLLIMIQEALDEKEQVILFQNRRGFAPVVECETCGVSPQCPQCDVSLTFHSYRKELRCHYCGYRQAMPHNCGACGSNKLNTKGFGTEQIEMELQELFPDHKIGRMDLDTTRGKYGYQKIIGQFQAQEIDILVGTQMLSKGLDFANVSLVGILNADNMLNFPDFRAHERSYQLMVQVSGRAGRDKKRGKVAIQTFNPYHQILQQVSTNSYDVMYKEQLEERWQYHYPPFYRLIKITFRHKDFNRVEEGANWFGKSLTSMFKDNVLGPTTPAVSKIRNYYIRHIIIKIPQKQHLAATKKNIIRVKNAFQSVKEFRPIRLNIDVDNY</sequence>
<name>A0A238VDY8_9FLAO</name>
<feature type="binding site" evidence="12">
    <location>
        <position position="575"/>
    </location>
    <ligand>
        <name>Zn(2+)</name>
        <dbReference type="ChEBI" id="CHEBI:29105"/>
        <label>1</label>
    </ligand>
</feature>
<keyword evidence="5 12" id="KW-0378">Hydrolase</keyword>
<keyword evidence="9 12" id="KW-0238">DNA-binding</keyword>
<feature type="domain" description="Helicase ATP-binding" evidence="13">
    <location>
        <begin position="300"/>
        <end position="469"/>
    </location>
</feature>
<evidence type="ECO:0000256" key="11">
    <source>
        <dbReference type="ARBA" id="ARBA00048988"/>
    </source>
</evidence>
<evidence type="ECO:0000256" key="10">
    <source>
        <dbReference type="ARBA" id="ARBA00023235"/>
    </source>
</evidence>
<evidence type="ECO:0000256" key="8">
    <source>
        <dbReference type="ARBA" id="ARBA00022840"/>
    </source>
</evidence>
<dbReference type="FunFam" id="3.40.50.300:FF:000489">
    <property type="entry name" value="Primosome assembly protein PriA"/>
    <property type="match status" value="1"/>
</dbReference>
<keyword evidence="1 12" id="KW-0639">Primosome</keyword>
<feature type="binding site" evidence="12">
    <location>
        <position position="541"/>
    </location>
    <ligand>
        <name>Zn(2+)</name>
        <dbReference type="ChEBI" id="CHEBI:29105"/>
        <label>2</label>
    </ligand>
</feature>
<evidence type="ECO:0000256" key="12">
    <source>
        <dbReference type="HAMAP-Rule" id="MF_00983"/>
    </source>
</evidence>
<evidence type="ECO:0000259" key="13">
    <source>
        <dbReference type="PROSITE" id="PS51192"/>
    </source>
</evidence>
<dbReference type="CDD" id="cd18804">
    <property type="entry name" value="SF2_C_priA"/>
    <property type="match status" value="1"/>
</dbReference>
<dbReference type="GO" id="GO:0006302">
    <property type="term" value="P:double-strand break repair"/>
    <property type="evidence" value="ECO:0007669"/>
    <property type="project" value="InterPro"/>
</dbReference>
<evidence type="ECO:0000256" key="6">
    <source>
        <dbReference type="ARBA" id="ARBA00022806"/>
    </source>
</evidence>
<dbReference type="PANTHER" id="PTHR30580:SF0">
    <property type="entry name" value="PRIMOSOMAL PROTEIN N"/>
    <property type="match status" value="1"/>
</dbReference>
<feature type="binding site" evidence="12">
    <location>
        <position position="535"/>
    </location>
    <ligand>
        <name>Zn(2+)</name>
        <dbReference type="ChEBI" id="CHEBI:29105"/>
        <label>1</label>
    </ligand>
</feature>
<dbReference type="EC" id="5.6.2.4" evidence="12"/>
<feature type="binding site" evidence="12">
    <location>
        <position position="562"/>
    </location>
    <ligand>
        <name>Zn(2+)</name>
        <dbReference type="ChEBI" id="CHEBI:29105"/>
        <label>2</label>
    </ligand>
</feature>